<keyword evidence="2" id="KW-1185">Reference proteome</keyword>
<evidence type="ECO:0000313" key="2">
    <source>
        <dbReference type="Proteomes" id="UP000831701"/>
    </source>
</evidence>
<organism evidence="1 2">
    <name type="scientific">Scortum barcoo</name>
    <name type="common">barcoo grunter</name>
    <dbReference type="NCBI Taxonomy" id="214431"/>
    <lineage>
        <taxon>Eukaryota</taxon>
        <taxon>Metazoa</taxon>
        <taxon>Chordata</taxon>
        <taxon>Craniata</taxon>
        <taxon>Vertebrata</taxon>
        <taxon>Euteleostomi</taxon>
        <taxon>Actinopterygii</taxon>
        <taxon>Neopterygii</taxon>
        <taxon>Teleostei</taxon>
        <taxon>Neoteleostei</taxon>
        <taxon>Acanthomorphata</taxon>
        <taxon>Eupercaria</taxon>
        <taxon>Centrarchiformes</taxon>
        <taxon>Terapontoidei</taxon>
        <taxon>Terapontidae</taxon>
        <taxon>Scortum</taxon>
    </lineage>
</organism>
<protein>
    <submittedName>
        <fullName evidence="1">Uncharacterized protein</fullName>
    </submittedName>
</protein>
<evidence type="ECO:0000313" key="1">
    <source>
        <dbReference type="EMBL" id="KAI3367547.1"/>
    </source>
</evidence>
<dbReference type="Proteomes" id="UP000831701">
    <property type="component" value="Chromosome 9"/>
</dbReference>
<name>A0ACB8WI88_9TELE</name>
<accession>A0ACB8WI88</accession>
<reference evidence="1" key="1">
    <citation type="submission" date="2022-04" db="EMBL/GenBank/DDBJ databases">
        <title>Jade perch genome.</title>
        <authorList>
            <person name="Chao B."/>
        </authorList>
    </citation>
    <scope>NUCLEOTIDE SEQUENCE</scope>
    <source>
        <strain evidence="1">CB-2022</strain>
    </source>
</reference>
<gene>
    <name evidence="1" type="ORF">L3Q82_026403</name>
</gene>
<sequence length="243" mass="26168">MMSPITVFVMLAFLSQESSASKFLTQTDKSKSVSLGGTVTISATGSSNIGSTLSWYLQKPGQPPKLLIYYSSTRFSGTPSRFSGSRSGSDYTLTISGDSHLSVNTAESTSSMTLITILMWTLACCCFTGCSGQVTVTQPPVDDILLQDPLSLSAVKPAKLFTDGLMVKMALYLIATNGTPELQSPEKLSPVFRSFLSRCLEMDVEKRGSGRELLQHPFLKVAKPLSSLTPLILAAKEAMKSNR</sequence>
<comment type="caution">
    <text evidence="1">The sequence shown here is derived from an EMBL/GenBank/DDBJ whole genome shotgun (WGS) entry which is preliminary data.</text>
</comment>
<dbReference type="EMBL" id="CM041539">
    <property type="protein sequence ID" value="KAI3367547.1"/>
    <property type="molecule type" value="Genomic_DNA"/>
</dbReference>
<proteinExistence type="predicted"/>